<comment type="cofactor">
    <cofactor evidence="1">
        <name>Mg(2+)</name>
        <dbReference type="ChEBI" id="CHEBI:18420"/>
    </cofactor>
</comment>
<keyword evidence="7" id="KW-1185">Reference proteome</keyword>
<dbReference type="EMBL" id="BMHO01000001">
    <property type="protein sequence ID" value="GGD25902.1"/>
    <property type="molecule type" value="Genomic_DNA"/>
</dbReference>
<dbReference type="PROSITE" id="PS00893">
    <property type="entry name" value="NUDIX_BOX"/>
    <property type="match status" value="1"/>
</dbReference>
<dbReference type="InterPro" id="IPR015797">
    <property type="entry name" value="NUDIX_hydrolase-like_dom_sf"/>
</dbReference>
<accession>A0A917DC93</accession>
<dbReference type="AlphaFoldDB" id="A0A917DC93"/>
<organism evidence="6 7">
    <name type="scientific">Microbacterium faecale</name>
    <dbReference type="NCBI Taxonomy" id="1804630"/>
    <lineage>
        <taxon>Bacteria</taxon>
        <taxon>Bacillati</taxon>
        <taxon>Actinomycetota</taxon>
        <taxon>Actinomycetes</taxon>
        <taxon>Micrococcales</taxon>
        <taxon>Microbacteriaceae</taxon>
        <taxon>Microbacterium</taxon>
    </lineage>
</organism>
<dbReference type="PANTHER" id="PTHR43046">
    <property type="entry name" value="GDP-MANNOSE MANNOSYL HYDROLASE"/>
    <property type="match status" value="1"/>
</dbReference>
<dbReference type="SUPFAM" id="SSF55811">
    <property type="entry name" value="Nudix"/>
    <property type="match status" value="1"/>
</dbReference>
<evidence type="ECO:0000313" key="7">
    <source>
        <dbReference type="Proteomes" id="UP000633205"/>
    </source>
</evidence>
<name>A0A917DC93_9MICO</name>
<reference evidence="6" key="2">
    <citation type="submission" date="2020-09" db="EMBL/GenBank/DDBJ databases">
        <authorList>
            <person name="Sun Q."/>
            <person name="Zhou Y."/>
        </authorList>
    </citation>
    <scope>NUCLEOTIDE SEQUENCE</scope>
    <source>
        <strain evidence="6">CGMCC 1.15152</strain>
    </source>
</reference>
<dbReference type="PROSITE" id="PS51462">
    <property type="entry name" value="NUDIX"/>
    <property type="match status" value="1"/>
</dbReference>
<evidence type="ECO:0000259" key="5">
    <source>
        <dbReference type="PROSITE" id="PS51462"/>
    </source>
</evidence>
<dbReference type="GO" id="GO:0016787">
    <property type="term" value="F:hydrolase activity"/>
    <property type="evidence" value="ECO:0007669"/>
    <property type="project" value="UniProtKB-KW"/>
</dbReference>
<dbReference type="InterPro" id="IPR020084">
    <property type="entry name" value="NUDIX_hydrolase_CS"/>
</dbReference>
<evidence type="ECO:0000313" key="6">
    <source>
        <dbReference type="EMBL" id="GGD25902.1"/>
    </source>
</evidence>
<evidence type="ECO:0000256" key="3">
    <source>
        <dbReference type="ARBA" id="ARBA00022801"/>
    </source>
</evidence>
<evidence type="ECO:0000256" key="4">
    <source>
        <dbReference type="RuleBase" id="RU003476"/>
    </source>
</evidence>
<dbReference type="InterPro" id="IPR000086">
    <property type="entry name" value="NUDIX_hydrolase_dom"/>
</dbReference>
<dbReference type="Proteomes" id="UP000633205">
    <property type="component" value="Unassembled WGS sequence"/>
</dbReference>
<reference evidence="6" key="1">
    <citation type="journal article" date="2014" name="Int. J. Syst. Evol. Microbiol.">
        <title>Complete genome sequence of Corynebacterium casei LMG S-19264T (=DSM 44701T), isolated from a smear-ripened cheese.</title>
        <authorList>
            <consortium name="US DOE Joint Genome Institute (JGI-PGF)"/>
            <person name="Walter F."/>
            <person name="Albersmeier A."/>
            <person name="Kalinowski J."/>
            <person name="Ruckert C."/>
        </authorList>
    </citation>
    <scope>NUCLEOTIDE SEQUENCE</scope>
    <source>
        <strain evidence="6">CGMCC 1.15152</strain>
    </source>
</reference>
<comment type="similarity">
    <text evidence="2 4">Belongs to the Nudix hydrolase family.</text>
</comment>
<dbReference type="RefSeq" id="WP_188710509.1">
    <property type="nucleotide sequence ID" value="NZ_BMHO01000001.1"/>
</dbReference>
<gene>
    <name evidence="6" type="ORF">GCM10010915_02440</name>
</gene>
<proteinExistence type="inferred from homology"/>
<dbReference type="PRINTS" id="PR00502">
    <property type="entry name" value="NUDIXFAMILY"/>
</dbReference>
<dbReference type="InterPro" id="IPR020476">
    <property type="entry name" value="Nudix_hydrolase"/>
</dbReference>
<protein>
    <submittedName>
        <fullName evidence="6">NUDIX hydrolase</fullName>
    </submittedName>
</protein>
<dbReference type="Gene3D" id="3.90.79.10">
    <property type="entry name" value="Nucleoside Triphosphate Pyrophosphohydrolase"/>
    <property type="match status" value="1"/>
</dbReference>
<evidence type="ECO:0000256" key="1">
    <source>
        <dbReference type="ARBA" id="ARBA00001946"/>
    </source>
</evidence>
<feature type="domain" description="Nudix hydrolase" evidence="5">
    <location>
        <begin position="19"/>
        <end position="148"/>
    </location>
</feature>
<comment type="caution">
    <text evidence="6">The sequence shown here is derived from an EMBL/GenBank/DDBJ whole genome shotgun (WGS) entry which is preliminary data.</text>
</comment>
<sequence>MPRSEYVESIRSRIGQDLLLLPGVTAVIREGERFLLARHEHSGLWSLIGGAVEPGEEPGEAVLREVMEETGAKIRATGIVGVYGGEPMMVEYPNGDRVGYITTAYECELLSDAEPDMEELLELGWFERSQIGTLPRRTWIDRVIADAPRREDMAAEVGC</sequence>
<evidence type="ECO:0000256" key="2">
    <source>
        <dbReference type="ARBA" id="ARBA00005582"/>
    </source>
</evidence>
<dbReference type="Pfam" id="PF00293">
    <property type="entry name" value="NUDIX"/>
    <property type="match status" value="1"/>
</dbReference>
<keyword evidence="3 4" id="KW-0378">Hydrolase</keyword>
<dbReference type="PANTHER" id="PTHR43046:SF2">
    <property type="entry name" value="8-OXO-DGTP DIPHOSPHATASE-RELATED"/>
    <property type="match status" value="1"/>
</dbReference>